<keyword evidence="4" id="KW-0479">Metal-binding</keyword>
<keyword evidence="3" id="KW-0349">Heme</keyword>
<evidence type="ECO:0000256" key="4">
    <source>
        <dbReference type="ARBA" id="ARBA00022723"/>
    </source>
</evidence>
<dbReference type="Pfam" id="PF00067">
    <property type="entry name" value="p450"/>
    <property type="match status" value="1"/>
</dbReference>
<dbReference type="SUPFAM" id="SSF48264">
    <property type="entry name" value="Cytochrome P450"/>
    <property type="match status" value="1"/>
</dbReference>
<keyword evidence="6" id="KW-0408">Iron</keyword>
<dbReference type="PANTHER" id="PTHR24279">
    <property type="entry name" value="CYTOCHROME P450"/>
    <property type="match status" value="1"/>
</dbReference>
<reference evidence="8" key="2">
    <citation type="submission" date="2017-10" db="EMBL/GenBank/DDBJ databases">
        <title>Ladona fulva Genome sequencing and assembly.</title>
        <authorList>
            <person name="Murali S."/>
            <person name="Richards S."/>
            <person name="Bandaranaike D."/>
            <person name="Bellair M."/>
            <person name="Blankenburg K."/>
            <person name="Chao H."/>
            <person name="Dinh H."/>
            <person name="Doddapaneni H."/>
            <person name="Dugan-Rocha S."/>
            <person name="Elkadiri S."/>
            <person name="Gnanaolivu R."/>
            <person name="Hernandez B."/>
            <person name="Skinner E."/>
            <person name="Javaid M."/>
            <person name="Lee S."/>
            <person name="Li M."/>
            <person name="Ming W."/>
            <person name="Munidasa M."/>
            <person name="Muniz J."/>
            <person name="Nguyen L."/>
            <person name="Hughes D."/>
            <person name="Osuji N."/>
            <person name="Pu L.-L."/>
            <person name="Puazo M."/>
            <person name="Qu C."/>
            <person name="Quiroz J."/>
            <person name="Raj R."/>
            <person name="Weissenberger G."/>
            <person name="Xin Y."/>
            <person name="Zou X."/>
            <person name="Han Y."/>
            <person name="Worley K."/>
            <person name="Muzny D."/>
            <person name="Gibbs R."/>
        </authorList>
    </citation>
    <scope>NUCLEOTIDE SEQUENCE</scope>
    <source>
        <strain evidence="8">Sampled in the wild</strain>
    </source>
</reference>
<gene>
    <name evidence="8" type="ORF">J437_LFUL003244</name>
</gene>
<evidence type="ECO:0008006" key="10">
    <source>
        <dbReference type="Google" id="ProtNLM"/>
    </source>
</evidence>
<comment type="cofactor">
    <cofactor evidence="1">
        <name>heme</name>
        <dbReference type="ChEBI" id="CHEBI:30413"/>
    </cofactor>
</comment>
<protein>
    <recommendedName>
        <fullName evidence="10">Cytochrome P450</fullName>
    </recommendedName>
</protein>
<dbReference type="EMBL" id="KZ308115">
    <property type="protein sequence ID" value="KAG8221868.1"/>
    <property type="molecule type" value="Genomic_DNA"/>
</dbReference>
<evidence type="ECO:0000313" key="8">
    <source>
        <dbReference type="EMBL" id="KAG8221868.1"/>
    </source>
</evidence>
<evidence type="ECO:0000256" key="1">
    <source>
        <dbReference type="ARBA" id="ARBA00001971"/>
    </source>
</evidence>
<evidence type="ECO:0000256" key="6">
    <source>
        <dbReference type="ARBA" id="ARBA00023004"/>
    </source>
</evidence>
<feature type="non-terminal residue" evidence="8">
    <location>
        <position position="1"/>
    </location>
</feature>
<evidence type="ECO:0000256" key="7">
    <source>
        <dbReference type="ARBA" id="ARBA00023033"/>
    </source>
</evidence>
<keyword evidence="5" id="KW-0560">Oxidoreductase</keyword>
<dbReference type="PANTHER" id="PTHR24279:SF120">
    <property type="entry name" value="CYTOCHROME P450"/>
    <property type="match status" value="1"/>
</dbReference>
<dbReference type="Proteomes" id="UP000792457">
    <property type="component" value="Unassembled WGS sequence"/>
</dbReference>
<comment type="caution">
    <text evidence="8">The sequence shown here is derived from an EMBL/GenBank/DDBJ whole genome shotgun (WGS) entry which is preliminary data.</text>
</comment>
<evidence type="ECO:0000256" key="5">
    <source>
        <dbReference type="ARBA" id="ARBA00023002"/>
    </source>
</evidence>
<dbReference type="GO" id="GO:0016705">
    <property type="term" value="F:oxidoreductase activity, acting on paired donors, with incorporation or reduction of molecular oxygen"/>
    <property type="evidence" value="ECO:0007669"/>
    <property type="project" value="InterPro"/>
</dbReference>
<keyword evidence="9" id="KW-1185">Reference proteome</keyword>
<comment type="similarity">
    <text evidence="2">Belongs to the cytochrome P450 family.</text>
</comment>
<dbReference type="GO" id="GO:0020037">
    <property type="term" value="F:heme binding"/>
    <property type="evidence" value="ECO:0007669"/>
    <property type="project" value="InterPro"/>
</dbReference>
<name>A0A8K0NTX1_LADFU</name>
<keyword evidence="7" id="KW-0503">Monooxygenase</keyword>
<dbReference type="Gene3D" id="1.10.630.10">
    <property type="entry name" value="Cytochrome P450"/>
    <property type="match status" value="1"/>
</dbReference>
<evidence type="ECO:0000256" key="3">
    <source>
        <dbReference type="ARBA" id="ARBA00022617"/>
    </source>
</evidence>
<proteinExistence type="inferred from homology"/>
<dbReference type="InterPro" id="IPR050479">
    <property type="entry name" value="CYP11_CYP27_families"/>
</dbReference>
<dbReference type="InterPro" id="IPR001128">
    <property type="entry name" value="Cyt_P450"/>
</dbReference>
<dbReference type="GO" id="GO:0005506">
    <property type="term" value="F:iron ion binding"/>
    <property type="evidence" value="ECO:0007669"/>
    <property type="project" value="InterPro"/>
</dbReference>
<dbReference type="GO" id="GO:0004497">
    <property type="term" value="F:monooxygenase activity"/>
    <property type="evidence" value="ECO:0007669"/>
    <property type="project" value="UniProtKB-KW"/>
</dbReference>
<dbReference type="OrthoDB" id="3945418at2759"/>
<sequence>MISFKNLCNMAITSLPRIGVAKHIITLLQQQVPLIKWQQPSCSFHLNKNYKMAETASVEDLSKVRPYHEIPGPKPLPIIGNIFRFLPYIGDFHGIDLLNLHRELHKKYGDIVLFGGFPGRRDVVIIYRPEEMEAIFRNEGEWPIRDGMQSMVYYRKITRKDFYKDGGGVMVEIRMIRNEKLEMPDDFMNELFKWSLESIAYVALDKRLGCLAPNLTVDSEPQRMIDAVNDFFETSFQLEMGLPIWKIYPTATWKKFVKALDIFL</sequence>
<evidence type="ECO:0000256" key="2">
    <source>
        <dbReference type="ARBA" id="ARBA00010617"/>
    </source>
</evidence>
<reference evidence="8" key="1">
    <citation type="submission" date="2013-04" db="EMBL/GenBank/DDBJ databases">
        <authorList>
            <person name="Qu J."/>
            <person name="Murali S.C."/>
            <person name="Bandaranaike D."/>
            <person name="Bellair M."/>
            <person name="Blankenburg K."/>
            <person name="Chao H."/>
            <person name="Dinh H."/>
            <person name="Doddapaneni H."/>
            <person name="Downs B."/>
            <person name="Dugan-Rocha S."/>
            <person name="Elkadiri S."/>
            <person name="Gnanaolivu R.D."/>
            <person name="Hernandez B."/>
            <person name="Javaid M."/>
            <person name="Jayaseelan J.C."/>
            <person name="Lee S."/>
            <person name="Li M."/>
            <person name="Ming W."/>
            <person name="Munidasa M."/>
            <person name="Muniz J."/>
            <person name="Nguyen L."/>
            <person name="Ongeri F."/>
            <person name="Osuji N."/>
            <person name="Pu L.-L."/>
            <person name="Puazo M."/>
            <person name="Qu C."/>
            <person name="Quiroz J."/>
            <person name="Raj R."/>
            <person name="Weissenberger G."/>
            <person name="Xin Y."/>
            <person name="Zou X."/>
            <person name="Han Y."/>
            <person name="Richards S."/>
            <person name="Worley K."/>
            <person name="Muzny D."/>
            <person name="Gibbs R."/>
        </authorList>
    </citation>
    <scope>NUCLEOTIDE SEQUENCE</scope>
    <source>
        <strain evidence="8">Sampled in the wild</strain>
    </source>
</reference>
<accession>A0A8K0NTX1</accession>
<dbReference type="AlphaFoldDB" id="A0A8K0NTX1"/>
<organism evidence="8 9">
    <name type="scientific">Ladona fulva</name>
    <name type="common">Scarce chaser dragonfly</name>
    <name type="synonym">Libellula fulva</name>
    <dbReference type="NCBI Taxonomy" id="123851"/>
    <lineage>
        <taxon>Eukaryota</taxon>
        <taxon>Metazoa</taxon>
        <taxon>Ecdysozoa</taxon>
        <taxon>Arthropoda</taxon>
        <taxon>Hexapoda</taxon>
        <taxon>Insecta</taxon>
        <taxon>Pterygota</taxon>
        <taxon>Palaeoptera</taxon>
        <taxon>Odonata</taxon>
        <taxon>Epiprocta</taxon>
        <taxon>Anisoptera</taxon>
        <taxon>Libelluloidea</taxon>
        <taxon>Libellulidae</taxon>
        <taxon>Ladona</taxon>
    </lineage>
</organism>
<dbReference type="InterPro" id="IPR036396">
    <property type="entry name" value="Cyt_P450_sf"/>
</dbReference>
<evidence type="ECO:0000313" key="9">
    <source>
        <dbReference type="Proteomes" id="UP000792457"/>
    </source>
</evidence>